<keyword evidence="2" id="KW-1185">Reference proteome</keyword>
<evidence type="ECO:0000313" key="1">
    <source>
        <dbReference type="EMBL" id="KIW08953.1"/>
    </source>
</evidence>
<dbReference type="Proteomes" id="UP000053259">
    <property type="component" value="Unassembled WGS sequence"/>
</dbReference>
<accession>A0A0D2AQL4</accession>
<dbReference type="PANTHER" id="PTHR43591">
    <property type="entry name" value="METHYLTRANSFERASE"/>
    <property type="match status" value="1"/>
</dbReference>
<proteinExistence type="predicted"/>
<dbReference type="Pfam" id="PF13489">
    <property type="entry name" value="Methyltransf_23"/>
    <property type="match status" value="1"/>
</dbReference>
<dbReference type="InterPro" id="IPR029063">
    <property type="entry name" value="SAM-dependent_MTases_sf"/>
</dbReference>
<dbReference type="EMBL" id="KN847530">
    <property type="protein sequence ID" value="KIW08953.1"/>
    <property type="molecule type" value="Genomic_DNA"/>
</dbReference>
<gene>
    <name evidence="1" type="ORF">PV09_00865</name>
</gene>
<dbReference type="RefSeq" id="XP_016218822.1">
    <property type="nucleotide sequence ID" value="XM_016353669.1"/>
</dbReference>
<dbReference type="OrthoDB" id="2013972at2759"/>
<dbReference type="PANTHER" id="PTHR43591:SF24">
    <property type="entry name" value="2-METHOXY-6-POLYPRENYL-1,4-BENZOQUINOL METHYLASE, MITOCHONDRIAL"/>
    <property type="match status" value="1"/>
</dbReference>
<evidence type="ECO:0008006" key="3">
    <source>
        <dbReference type="Google" id="ProtNLM"/>
    </source>
</evidence>
<dbReference type="SUPFAM" id="SSF53335">
    <property type="entry name" value="S-adenosyl-L-methionine-dependent methyltransferases"/>
    <property type="match status" value="1"/>
</dbReference>
<dbReference type="GeneID" id="27308838"/>
<reference evidence="1 2" key="1">
    <citation type="submission" date="2015-01" db="EMBL/GenBank/DDBJ databases">
        <title>The Genome Sequence of Ochroconis gallopava CBS43764.</title>
        <authorList>
            <consortium name="The Broad Institute Genomics Platform"/>
            <person name="Cuomo C."/>
            <person name="de Hoog S."/>
            <person name="Gorbushina A."/>
            <person name="Stielow B."/>
            <person name="Teixiera M."/>
            <person name="Abouelleil A."/>
            <person name="Chapman S.B."/>
            <person name="Priest M."/>
            <person name="Young S.K."/>
            <person name="Wortman J."/>
            <person name="Nusbaum C."/>
            <person name="Birren B."/>
        </authorList>
    </citation>
    <scope>NUCLEOTIDE SEQUENCE [LARGE SCALE GENOMIC DNA]</scope>
    <source>
        <strain evidence="1 2">CBS 43764</strain>
    </source>
</reference>
<protein>
    <recommendedName>
        <fullName evidence="3">Methyltransferase domain-containing protein</fullName>
    </recommendedName>
</protein>
<dbReference type="STRING" id="253628.A0A0D2AQL4"/>
<sequence>MDAGEAQETSAQSTYTFNAPLVDSGSSSDGDSALGSGASISASTAVSSRIYEFRLEHGRRYHALHSDAEYNLPNDEEEMDRLDLQHHLFRLTLDGALYKAPLPPDVHHVLDVGTGSGIWALDFAEEHPSAAVIGTDLSPVQLPHAPPNLRFYVENVEQDWNFDHDFDMIHARMLVVALKDWPNFFRQAFAHLKPGGWLEMQDLLSPMPRCDDNSAPPDSPLMVWAQLMRMASQRTGIDLEAANRFPQLMRAAGFVDVQVQTEIWPLNRWPMDEKMKERGKWASENLTMGVEGISMGFFTKVLGWSEADVKELVDQVQAQIRDRSNHTYMPVVFVWARKPE</sequence>
<dbReference type="InParanoid" id="A0A0D2AQL4"/>
<organism evidence="1 2">
    <name type="scientific">Verruconis gallopava</name>
    <dbReference type="NCBI Taxonomy" id="253628"/>
    <lineage>
        <taxon>Eukaryota</taxon>
        <taxon>Fungi</taxon>
        <taxon>Dikarya</taxon>
        <taxon>Ascomycota</taxon>
        <taxon>Pezizomycotina</taxon>
        <taxon>Dothideomycetes</taxon>
        <taxon>Pleosporomycetidae</taxon>
        <taxon>Venturiales</taxon>
        <taxon>Sympoventuriaceae</taxon>
        <taxon>Verruconis</taxon>
    </lineage>
</organism>
<dbReference type="HOGENOM" id="CLU_010595_0_2_1"/>
<dbReference type="Gene3D" id="3.40.50.150">
    <property type="entry name" value="Vaccinia Virus protein VP39"/>
    <property type="match status" value="1"/>
</dbReference>
<dbReference type="VEuPathDB" id="FungiDB:PV09_00865"/>
<name>A0A0D2AQL4_9PEZI</name>
<dbReference type="CDD" id="cd02440">
    <property type="entry name" value="AdoMet_MTases"/>
    <property type="match status" value="1"/>
</dbReference>
<evidence type="ECO:0000313" key="2">
    <source>
        <dbReference type="Proteomes" id="UP000053259"/>
    </source>
</evidence>
<dbReference type="AlphaFoldDB" id="A0A0D2AQL4"/>
<dbReference type="GO" id="GO:0008168">
    <property type="term" value="F:methyltransferase activity"/>
    <property type="evidence" value="ECO:0007669"/>
    <property type="project" value="TreeGrafter"/>
</dbReference>